<proteinExistence type="predicted"/>
<name>A0ABD2QE13_9PLAT</name>
<feature type="compositionally biased region" description="Polar residues" evidence="1">
    <location>
        <begin position="130"/>
        <end position="139"/>
    </location>
</feature>
<feature type="region of interest" description="Disordered" evidence="1">
    <location>
        <begin position="28"/>
        <end position="47"/>
    </location>
</feature>
<gene>
    <name evidence="2" type="ORF">Ciccas_003565</name>
</gene>
<dbReference type="AlphaFoldDB" id="A0ABD2QE13"/>
<keyword evidence="3" id="KW-1185">Reference proteome</keyword>
<reference evidence="2 3" key="1">
    <citation type="submission" date="2024-11" db="EMBL/GenBank/DDBJ databases">
        <title>Adaptive evolution of stress response genes in parasites aligns with host niche diversity.</title>
        <authorList>
            <person name="Hahn C."/>
            <person name="Resl P."/>
        </authorList>
    </citation>
    <scope>NUCLEOTIDE SEQUENCE [LARGE SCALE GENOMIC DNA]</scope>
    <source>
        <strain evidence="2">EGGRZ-B1_66</strain>
        <tissue evidence="2">Body</tissue>
    </source>
</reference>
<dbReference type="Proteomes" id="UP001626550">
    <property type="component" value="Unassembled WGS sequence"/>
</dbReference>
<sequence length="176" mass="19441">MFDAGSYNQMAIYAPTINGPGSRTIRVNPMKPANTRPQTSQEFDEARHSPEYQSLDALEPHDHNQPDLVSQAENRQKLLYRAGTGTMLSYYGVNSSATLGRPNGYMDLAQGRMKQQRMSKQGRHAASQEDLLSSSAPDNTSECADLEVANFSNKSPNMSNCATKYAYKAYTEGSFV</sequence>
<organism evidence="2 3">
    <name type="scientific">Cichlidogyrus casuarinus</name>
    <dbReference type="NCBI Taxonomy" id="1844966"/>
    <lineage>
        <taxon>Eukaryota</taxon>
        <taxon>Metazoa</taxon>
        <taxon>Spiralia</taxon>
        <taxon>Lophotrochozoa</taxon>
        <taxon>Platyhelminthes</taxon>
        <taxon>Monogenea</taxon>
        <taxon>Monopisthocotylea</taxon>
        <taxon>Dactylogyridea</taxon>
        <taxon>Ancyrocephalidae</taxon>
        <taxon>Cichlidogyrus</taxon>
    </lineage>
</organism>
<protein>
    <submittedName>
        <fullName evidence="2">Uncharacterized protein</fullName>
    </submittedName>
</protein>
<evidence type="ECO:0000313" key="2">
    <source>
        <dbReference type="EMBL" id="KAL3317776.1"/>
    </source>
</evidence>
<accession>A0ABD2QE13</accession>
<comment type="caution">
    <text evidence="2">The sequence shown here is derived from an EMBL/GenBank/DDBJ whole genome shotgun (WGS) entry which is preliminary data.</text>
</comment>
<dbReference type="EMBL" id="JBJKFK010000332">
    <property type="protein sequence ID" value="KAL3317776.1"/>
    <property type="molecule type" value="Genomic_DNA"/>
</dbReference>
<feature type="region of interest" description="Disordered" evidence="1">
    <location>
        <begin position="116"/>
        <end position="139"/>
    </location>
</feature>
<evidence type="ECO:0000256" key="1">
    <source>
        <dbReference type="SAM" id="MobiDB-lite"/>
    </source>
</evidence>
<evidence type="ECO:0000313" key="3">
    <source>
        <dbReference type="Proteomes" id="UP001626550"/>
    </source>
</evidence>